<evidence type="ECO:0000313" key="3">
    <source>
        <dbReference type="Proteomes" id="UP000308133"/>
    </source>
</evidence>
<proteinExistence type="predicted"/>
<evidence type="ECO:0000256" key="1">
    <source>
        <dbReference type="SAM" id="MobiDB-lite"/>
    </source>
</evidence>
<dbReference type="AlphaFoldDB" id="A0A4U7ARQ8"/>
<feature type="region of interest" description="Disordered" evidence="1">
    <location>
        <begin position="1"/>
        <end position="53"/>
    </location>
</feature>
<dbReference type="Proteomes" id="UP000308133">
    <property type="component" value="Unassembled WGS sequence"/>
</dbReference>
<sequence length="184" mass="21121">MAPTMFSGSVRNPPSVALRAQTHKLGYTHQMDEEDSESEDDAPPSFPPRDTGKPVTLNRRWCAPCLRRFTHFFVERNQRASRRLCVISRVDACQECRSVSTPCYFHADDKVTKVDALIRKLEEINKINSFDADDDAKLERCRAEALELLDALDAPDSGLTRYELDMDPRRRADRANQSRRRLAH</sequence>
<feature type="compositionally biased region" description="Basic and acidic residues" evidence="1">
    <location>
        <begin position="163"/>
        <end position="176"/>
    </location>
</feature>
<feature type="compositionally biased region" description="Acidic residues" evidence="1">
    <location>
        <begin position="32"/>
        <end position="42"/>
    </location>
</feature>
<gene>
    <name evidence="2" type="ORF">C1H76_8151</name>
</gene>
<reference evidence="2 3" key="1">
    <citation type="submission" date="2018-02" db="EMBL/GenBank/DDBJ databases">
        <title>Draft genome sequences of Elsinoe sp., causing black scab on jojoba.</title>
        <authorList>
            <person name="Stodart B."/>
            <person name="Jeffress S."/>
            <person name="Ash G."/>
            <person name="Arun Chinnappa K."/>
        </authorList>
    </citation>
    <scope>NUCLEOTIDE SEQUENCE [LARGE SCALE GENOMIC DNA]</scope>
    <source>
        <strain evidence="2 3">Hillstone_2</strain>
    </source>
</reference>
<dbReference type="EMBL" id="PTQR01000107">
    <property type="protein sequence ID" value="TKX19705.1"/>
    <property type="molecule type" value="Genomic_DNA"/>
</dbReference>
<comment type="caution">
    <text evidence="2">The sequence shown here is derived from an EMBL/GenBank/DDBJ whole genome shotgun (WGS) entry which is preliminary data.</text>
</comment>
<feature type="compositionally biased region" description="Polar residues" evidence="1">
    <location>
        <begin position="1"/>
        <end position="12"/>
    </location>
</feature>
<protein>
    <submittedName>
        <fullName evidence="2">Uncharacterized protein</fullName>
    </submittedName>
</protein>
<organism evidence="2 3">
    <name type="scientific">Elsinoe australis</name>
    <dbReference type="NCBI Taxonomy" id="40998"/>
    <lineage>
        <taxon>Eukaryota</taxon>
        <taxon>Fungi</taxon>
        <taxon>Dikarya</taxon>
        <taxon>Ascomycota</taxon>
        <taxon>Pezizomycotina</taxon>
        <taxon>Dothideomycetes</taxon>
        <taxon>Dothideomycetidae</taxon>
        <taxon>Myriangiales</taxon>
        <taxon>Elsinoaceae</taxon>
        <taxon>Elsinoe</taxon>
    </lineage>
</organism>
<accession>A0A4U7ARQ8</accession>
<evidence type="ECO:0000313" key="2">
    <source>
        <dbReference type="EMBL" id="TKX19705.1"/>
    </source>
</evidence>
<name>A0A4U7ARQ8_9PEZI</name>
<feature type="region of interest" description="Disordered" evidence="1">
    <location>
        <begin position="163"/>
        <end position="184"/>
    </location>
</feature>